<evidence type="ECO:0000313" key="5">
    <source>
        <dbReference type="Proteomes" id="UP000325313"/>
    </source>
</evidence>
<comment type="caution">
    <text evidence="2">The sequence shown here is derived from an EMBL/GenBank/DDBJ whole genome shotgun (WGS) entry which is preliminary data.</text>
</comment>
<accession>A0A5B0P7A4</accession>
<dbReference type="EMBL" id="VDEP01000102">
    <property type="protein sequence ID" value="KAA1131903.1"/>
    <property type="molecule type" value="Genomic_DNA"/>
</dbReference>
<protein>
    <submittedName>
        <fullName evidence="2">Uncharacterized protein</fullName>
    </submittedName>
</protein>
<dbReference type="Proteomes" id="UP000324748">
    <property type="component" value="Unassembled WGS sequence"/>
</dbReference>
<dbReference type="AlphaFoldDB" id="A0A5B0P7A4"/>
<reference evidence="4 5" key="1">
    <citation type="submission" date="2019-05" db="EMBL/GenBank/DDBJ databases">
        <title>Emergence of the Ug99 lineage of the wheat stem rust pathogen through somatic hybridization.</title>
        <authorList>
            <person name="Li F."/>
            <person name="Upadhyaya N.M."/>
            <person name="Sperschneider J."/>
            <person name="Matny O."/>
            <person name="Nguyen-Phuc H."/>
            <person name="Mago R."/>
            <person name="Raley C."/>
            <person name="Miller M.E."/>
            <person name="Silverstein K.A.T."/>
            <person name="Henningsen E."/>
            <person name="Hirsch C.D."/>
            <person name="Visser B."/>
            <person name="Pretorius Z.A."/>
            <person name="Steffenson B.J."/>
            <person name="Schwessinger B."/>
            <person name="Dodds P.N."/>
            <person name="Figueroa M."/>
        </authorList>
    </citation>
    <scope>NUCLEOTIDE SEQUENCE [LARGE SCALE GENOMIC DNA]</scope>
    <source>
        <strain evidence="2">21-0</strain>
        <strain evidence="3 5">Ug99</strain>
    </source>
</reference>
<organism evidence="2 4">
    <name type="scientific">Puccinia graminis f. sp. tritici</name>
    <dbReference type="NCBI Taxonomy" id="56615"/>
    <lineage>
        <taxon>Eukaryota</taxon>
        <taxon>Fungi</taxon>
        <taxon>Dikarya</taxon>
        <taxon>Basidiomycota</taxon>
        <taxon>Pucciniomycotina</taxon>
        <taxon>Pucciniomycetes</taxon>
        <taxon>Pucciniales</taxon>
        <taxon>Pucciniaceae</taxon>
        <taxon>Puccinia</taxon>
    </lineage>
</organism>
<feature type="region of interest" description="Disordered" evidence="1">
    <location>
        <begin position="1"/>
        <end position="29"/>
    </location>
</feature>
<evidence type="ECO:0000313" key="4">
    <source>
        <dbReference type="Proteomes" id="UP000324748"/>
    </source>
</evidence>
<evidence type="ECO:0000256" key="1">
    <source>
        <dbReference type="SAM" id="MobiDB-lite"/>
    </source>
</evidence>
<name>A0A5B0P7A4_PUCGR</name>
<keyword evidence="4" id="KW-1185">Reference proteome</keyword>
<sequence length="97" mass="10350">MLISPEKVPRPAPSAVPAGPGAHRGVHFSSVPLLNGTANNQIQHRLQMIPPSSTEIEPPFRSTALTTYKTSQGDVQPVQRPPSGAYLHPLPVDTRPG</sequence>
<proteinExistence type="predicted"/>
<feature type="region of interest" description="Disordered" evidence="1">
    <location>
        <begin position="70"/>
        <end position="97"/>
    </location>
</feature>
<dbReference type="Proteomes" id="UP000325313">
    <property type="component" value="Unassembled WGS sequence"/>
</dbReference>
<evidence type="ECO:0000313" key="3">
    <source>
        <dbReference type="EMBL" id="KAA1131903.1"/>
    </source>
</evidence>
<evidence type="ECO:0000313" key="2">
    <source>
        <dbReference type="EMBL" id="KAA1096534.1"/>
    </source>
</evidence>
<gene>
    <name evidence="2" type="ORF">PGT21_019401</name>
    <name evidence="3" type="ORF">PGTUg99_033269</name>
</gene>
<dbReference type="EMBL" id="VSWC01000067">
    <property type="protein sequence ID" value="KAA1096534.1"/>
    <property type="molecule type" value="Genomic_DNA"/>
</dbReference>